<dbReference type="Proteomes" id="UP000199382">
    <property type="component" value="Unassembled WGS sequence"/>
</dbReference>
<dbReference type="AlphaFoldDB" id="A0A1G9NLT6"/>
<dbReference type="STRING" id="571298.SAMN04488026_11256"/>
<reference evidence="2 3" key="1">
    <citation type="submission" date="2016-10" db="EMBL/GenBank/DDBJ databases">
        <authorList>
            <person name="de Groot N.N."/>
        </authorList>
    </citation>
    <scope>NUCLEOTIDE SEQUENCE [LARGE SCALE GENOMIC DNA]</scope>
    <source>
        <strain evidence="2 3">DSM 25294</strain>
    </source>
</reference>
<evidence type="ECO:0000313" key="3">
    <source>
        <dbReference type="Proteomes" id="UP000199382"/>
    </source>
</evidence>
<evidence type="ECO:0000313" key="2">
    <source>
        <dbReference type="EMBL" id="SDL87566.1"/>
    </source>
</evidence>
<feature type="region of interest" description="Disordered" evidence="1">
    <location>
        <begin position="140"/>
        <end position="161"/>
    </location>
</feature>
<gene>
    <name evidence="2" type="ORF">SAMN04488026_11256</name>
</gene>
<organism evidence="2 3">
    <name type="scientific">Aliiruegeria lutimaris</name>
    <dbReference type="NCBI Taxonomy" id="571298"/>
    <lineage>
        <taxon>Bacteria</taxon>
        <taxon>Pseudomonadati</taxon>
        <taxon>Pseudomonadota</taxon>
        <taxon>Alphaproteobacteria</taxon>
        <taxon>Rhodobacterales</taxon>
        <taxon>Roseobacteraceae</taxon>
        <taxon>Aliiruegeria</taxon>
    </lineage>
</organism>
<dbReference type="OrthoDB" id="7658888at2"/>
<protein>
    <recommendedName>
        <fullName evidence="4">DUF4177 domain-containing protein</fullName>
    </recommendedName>
</protein>
<name>A0A1G9NLT6_9RHOB</name>
<feature type="region of interest" description="Disordered" evidence="1">
    <location>
        <begin position="102"/>
        <end position="127"/>
    </location>
</feature>
<sequence>MAVYEYKVVPAPERGRKGKGVKGPRERFANALQTVMNELGAEGWEYLRADTLPCEERSGLTGSTTTYQNMLVFRRVLSTYVTKSVAKPKALPAPEAAKAAETALSRAPDKAVPSIIPERGSDATDQAAAAAAAAALTAYRESTSGGAPKLGPATGRTQKPD</sequence>
<dbReference type="EMBL" id="FNEK01000125">
    <property type="protein sequence ID" value="SDL87566.1"/>
    <property type="molecule type" value="Genomic_DNA"/>
</dbReference>
<evidence type="ECO:0008006" key="4">
    <source>
        <dbReference type="Google" id="ProtNLM"/>
    </source>
</evidence>
<evidence type="ECO:0000256" key="1">
    <source>
        <dbReference type="SAM" id="MobiDB-lite"/>
    </source>
</evidence>
<proteinExistence type="predicted"/>
<accession>A0A1G9NLT6</accession>
<keyword evidence="3" id="KW-1185">Reference proteome</keyword>